<dbReference type="Proteomes" id="UP001157502">
    <property type="component" value="Chromosome 6"/>
</dbReference>
<evidence type="ECO:0000313" key="2">
    <source>
        <dbReference type="Proteomes" id="UP001157502"/>
    </source>
</evidence>
<gene>
    <name evidence="1" type="ORF">DPEC_G00075560</name>
</gene>
<organism evidence="1 2">
    <name type="scientific">Dallia pectoralis</name>
    <name type="common">Alaska blackfish</name>
    <dbReference type="NCBI Taxonomy" id="75939"/>
    <lineage>
        <taxon>Eukaryota</taxon>
        <taxon>Metazoa</taxon>
        <taxon>Chordata</taxon>
        <taxon>Craniata</taxon>
        <taxon>Vertebrata</taxon>
        <taxon>Euteleostomi</taxon>
        <taxon>Actinopterygii</taxon>
        <taxon>Neopterygii</taxon>
        <taxon>Teleostei</taxon>
        <taxon>Protacanthopterygii</taxon>
        <taxon>Esociformes</taxon>
        <taxon>Umbridae</taxon>
        <taxon>Dallia</taxon>
    </lineage>
</organism>
<dbReference type="EMBL" id="CM055733">
    <property type="protein sequence ID" value="KAJ8010484.1"/>
    <property type="molecule type" value="Genomic_DNA"/>
</dbReference>
<protein>
    <submittedName>
        <fullName evidence="1">Uncharacterized protein</fullName>
    </submittedName>
</protein>
<comment type="caution">
    <text evidence="1">The sequence shown here is derived from an EMBL/GenBank/DDBJ whole genome shotgun (WGS) entry which is preliminary data.</text>
</comment>
<accession>A0ACC2H382</accession>
<keyword evidence="2" id="KW-1185">Reference proteome</keyword>
<sequence>MQAVRGGRCLMAQKSKRLLYSFRTKTTSSLVQSGIRQAHSTETALLRVNNDILMTADEGFLCLLIFLDLSAPFDTVNIPLECLWDTTGLSGQALSWFHSYQTCVTSWV</sequence>
<evidence type="ECO:0000313" key="1">
    <source>
        <dbReference type="EMBL" id="KAJ8010484.1"/>
    </source>
</evidence>
<reference evidence="1" key="1">
    <citation type="submission" date="2021-05" db="EMBL/GenBank/DDBJ databases">
        <authorList>
            <person name="Pan Q."/>
            <person name="Jouanno E."/>
            <person name="Zahm M."/>
            <person name="Klopp C."/>
            <person name="Cabau C."/>
            <person name="Louis A."/>
            <person name="Berthelot C."/>
            <person name="Parey E."/>
            <person name="Roest Crollius H."/>
            <person name="Montfort J."/>
            <person name="Robinson-Rechavi M."/>
            <person name="Bouchez O."/>
            <person name="Lampietro C."/>
            <person name="Lopez Roques C."/>
            <person name="Donnadieu C."/>
            <person name="Postlethwait J."/>
            <person name="Bobe J."/>
            <person name="Dillon D."/>
            <person name="Chandos A."/>
            <person name="von Hippel F."/>
            <person name="Guiguen Y."/>
        </authorList>
    </citation>
    <scope>NUCLEOTIDE SEQUENCE</scope>
    <source>
        <strain evidence="1">YG-Jan2019</strain>
    </source>
</reference>
<proteinExistence type="predicted"/>
<name>A0ACC2H382_DALPE</name>